<comment type="caution">
    <text evidence="1">The sequence shown here is derived from an EMBL/GenBank/DDBJ whole genome shotgun (WGS) entry which is preliminary data.</text>
</comment>
<dbReference type="RefSeq" id="WP_188517856.1">
    <property type="nucleotide sequence ID" value="NZ_BMES01000002.1"/>
</dbReference>
<evidence type="ECO:0000313" key="2">
    <source>
        <dbReference type="Proteomes" id="UP000603912"/>
    </source>
</evidence>
<gene>
    <name evidence="1" type="ORF">GCM10007036_22370</name>
</gene>
<reference evidence="1" key="2">
    <citation type="submission" date="2020-09" db="EMBL/GenBank/DDBJ databases">
        <authorList>
            <person name="Sun Q."/>
            <person name="Zhou Y."/>
        </authorList>
    </citation>
    <scope>NUCLEOTIDE SEQUENCE</scope>
    <source>
        <strain evidence="1">CGMCC 1.12214</strain>
    </source>
</reference>
<organism evidence="1 2">
    <name type="scientific">Alsobacter metallidurans</name>
    <dbReference type="NCBI Taxonomy" id="340221"/>
    <lineage>
        <taxon>Bacteria</taxon>
        <taxon>Pseudomonadati</taxon>
        <taxon>Pseudomonadota</taxon>
        <taxon>Alphaproteobacteria</taxon>
        <taxon>Hyphomicrobiales</taxon>
        <taxon>Alsobacteraceae</taxon>
        <taxon>Alsobacter</taxon>
    </lineage>
</organism>
<accession>A0A917I7M6</accession>
<protein>
    <submittedName>
        <fullName evidence="1">Uncharacterized protein</fullName>
    </submittedName>
</protein>
<evidence type="ECO:0000313" key="1">
    <source>
        <dbReference type="EMBL" id="GGH19456.1"/>
    </source>
</evidence>
<keyword evidence="2" id="KW-1185">Reference proteome</keyword>
<reference evidence="1" key="1">
    <citation type="journal article" date="2014" name="Int. J. Syst. Evol. Microbiol.">
        <title>Complete genome sequence of Corynebacterium casei LMG S-19264T (=DSM 44701T), isolated from a smear-ripened cheese.</title>
        <authorList>
            <consortium name="US DOE Joint Genome Institute (JGI-PGF)"/>
            <person name="Walter F."/>
            <person name="Albersmeier A."/>
            <person name="Kalinowski J."/>
            <person name="Ruckert C."/>
        </authorList>
    </citation>
    <scope>NUCLEOTIDE SEQUENCE</scope>
    <source>
        <strain evidence="1">CGMCC 1.12214</strain>
    </source>
</reference>
<dbReference type="Proteomes" id="UP000603912">
    <property type="component" value="Unassembled WGS sequence"/>
</dbReference>
<dbReference type="EMBL" id="BMES01000002">
    <property type="protein sequence ID" value="GGH19456.1"/>
    <property type="molecule type" value="Genomic_DNA"/>
</dbReference>
<sequence length="72" mass="7688">MARIDALFAKTAEGEAARAGLDTFRRALLKAAVTGEPTEDWREARKGGETGHDLLALVAAELGFRKAFRASG</sequence>
<name>A0A917I7M6_9HYPH</name>
<dbReference type="AlphaFoldDB" id="A0A917I7M6"/>
<proteinExistence type="predicted"/>